<evidence type="ECO:0000313" key="7">
    <source>
        <dbReference type="EMBL" id="SMF47463.1"/>
    </source>
</evidence>
<dbReference type="InterPro" id="IPR028082">
    <property type="entry name" value="Peripla_BP_I"/>
</dbReference>
<name>A0A1Y6C602_9PROT</name>
<dbReference type="STRING" id="560819.SAMN05428998_1174"/>
<evidence type="ECO:0000256" key="2">
    <source>
        <dbReference type="ARBA" id="ARBA00022448"/>
    </source>
</evidence>
<keyword evidence="4" id="KW-0029">Amino-acid transport</keyword>
<evidence type="ECO:0000256" key="3">
    <source>
        <dbReference type="ARBA" id="ARBA00022729"/>
    </source>
</evidence>
<accession>A0A1Y6C602</accession>
<keyword evidence="3 5" id="KW-0732">Signal</keyword>
<dbReference type="GO" id="GO:0006865">
    <property type="term" value="P:amino acid transport"/>
    <property type="evidence" value="ECO:0007669"/>
    <property type="project" value="UniProtKB-KW"/>
</dbReference>
<dbReference type="Proteomes" id="UP000192917">
    <property type="component" value="Unassembled WGS sequence"/>
</dbReference>
<evidence type="ECO:0000259" key="6">
    <source>
        <dbReference type="Pfam" id="PF13458"/>
    </source>
</evidence>
<evidence type="ECO:0000313" key="8">
    <source>
        <dbReference type="Proteomes" id="UP000192917"/>
    </source>
</evidence>
<feature type="domain" description="Leucine-binding protein" evidence="6">
    <location>
        <begin position="26"/>
        <end position="367"/>
    </location>
</feature>
<gene>
    <name evidence="7" type="ORF">SAMN05428998_1174</name>
</gene>
<sequence>MMKKTFGASFLAVVLAAGPAMAQEAVQIGVSAPLTGPVAHGGEHEMRGIRLAVEEINAKGGVLGKPIALTVEDNQCNPSVSVTVANKLIEDGVVAIIGAQCSSAVLAAMPVVQKAGVPLVSGIATSPSITEKAGIGGNPWVFRLNPSDRELAVADVNYLASLGSVKRVAIVAESTDYGRGGAEAFAKAAEAKGIEVVSTDFHPLGAADFTTILTRLGRSGAQAIALYQAPADRANFVRQKEALGVKAALTGKLNFAGEAHEKLLADGAFDQAVTAFPYAPEVDTPANKAFVAKLVAKYGETSQYESFAGYEEVYVLAAAIERAGTPDRAAVRAALTKTSYASMLGGTITFDDHDQAHNKAVISRVDGSKVTVVDVFSTN</sequence>
<feature type="chain" id="PRO_5013119742" evidence="5">
    <location>
        <begin position="23"/>
        <end position="379"/>
    </location>
</feature>
<comment type="similarity">
    <text evidence="1">Belongs to the leucine-binding protein family.</text>
</comment>
<feature type="signal peptide" evidence="5">
    <location>
        <begin position="1"/>
        <end position="22"/>
    </location>
</feature>
<dbReference type="Pfam" id="PF13458">
    <property type="entry name" value="Peripla_BP_6"/>
    <property type="match status" value="1"/>
</dbReference>
<dbReference type="AlphaFoldDB" id="A0A1Y6C602"/>
<evidence type="ECO:0000256" key="4">
    <source>
        <dbReference type="ARBA" id="ARBA00022970"/>
    </source>
</evidence>
<protein>
    <submittedName>
        <fullName evidence="7">Amino acid/amide ABC transporter substrate-binding protein, HAAT family</fullName>
    </submittedName>
</protein>
<dbReference type="Gene3D" id="3.40.50.2300">
    <property type="match status" value="2"/>
</dbReference>
<proteinExistence type="inferred from homology"/>
<reference evidence="7 8" key="1">
    <citation type="submission" date="2017-04" db="EMBL/GenBank/DDBJ databases">
        <authorList>
            <person name="Afonso C.L."/>
            <person name="Miller P.J."/>
            <person name="Scott M.A."/>
            <person name="Spackman E."/>
            <person name="Goraichik I."/>
            <person name="Dimitrov K.M."/>
            <person name="Suarez D.L."/>
            <person name="Swayne D.E."/>
        </authorList>
    </citation>
    <scope>NUCLEOTIDE SEQUENCE [LARGE SCALE GENOMIC DNA]</scope>
    <source>
        <strain evidence="7 8">USBA 355</strain>
    </source>
</reference>
<dbReference type="InterPro" id="IPR051010">
    <property type="entry name" value="BCAA_transport"/>
</dbReference>
<organism evidence="7 8">
    <name type="scientific">Tistlia consotensis USBA 355</name>
    <dbReference type="NCBI Taxonomy" id="560819"/>
    <lineage>
        <taxon>Bacteria</taxon>
        <taxon>Pseudomonadati</taxon>
        <taxon>Pseudomonadota</taxon>
        <taxon>Alphaproteobacteria</taxon>
        <taxon>Rhodospirillales</taxon>
        <taxon>Rhodovibrionaceae</taxon>
        <taxon>Tistlia</taxon>
    </lineage>
</organism>
<dbReference type="InterPro" id="IPR028081">
    <property type="entry name" value="Leu-bd"/>
</dbReference>
<dbReference type="RefSeq" id="WP_085124242.1">
    <property type="nucleotide sequence ID" value="NZ_FWZX01000017.1"/>
</dbReference>
<dbReference type="EMBL" id="FWZX01000017">
    <property type="protein sequence ID" value="SMF47463.1"/>
    <property type="molecule type" value="Genomic_DNA"/>
</dbReference>
<evidence type="ECO:0000256" key="5">
    <source>
        <dbReference type="SAM" id="SignalP"/>
    </source>
</evidence>
<dbReference type="PANTHER" id="PTHR30483:SF6">
    <property type="entry name" value="PERIPLASMIC BINDING PROTEIN OF ABC TRANSPORTER FOR NATURAL AMINO ACIDS"/>
    <property type="match status" value="1"/>
</dbReference>
<dbReference type="InterPro" id="IPR000709">
    <property type="entry name" value="Leu_Ile_Val-bd"/>
</dbReference>
<dbReference type="PRINTS" id="PR00337">
    <property type="entry name" value="LEUILEVALBP"/>
</dbReference>
<keyword evidence="2" id="KW-0813">Transport</keyword>
<evidence type="ECO:0000256" key="1">
    <source>
        <dbReference type="ARBA" id="ARBA00010062"/>
    </source>
</evidence>
<dbReference type="SUPFAM" id="SSF53822">
    <property type="entry name" value="Periplasmic binding protein-like I"/>
    <property type="match status" value="1"/>
</dbReference>
<dbReference type="PANTHER" id="PTHR30483">
    <property type="entry name" value="LEUCINE-SPECIFIC-BINDING PROTEIN"/>
    <property type="match status" value="1"/>
</dbReference>
<dbReference type="CDD" id="cd19980">
    <property type="entry name" value="PBP1_ABC_ligand_binding-like"/>
    <property type="match status" value="1"/>
</dbReference>
<keyword evidence="8" id="KW-1185">Reference proteome</keyword>